<evidence type="ECO:0000256" key="2">
    <source>
        <dbReference type="ARBA" id="ARBA00022679"/>
    </source>
</evidence>
<reference evidence="3 4" key="1">
    <citation type="submission" date="2018-07" db="EMBL/GenBank/DDBJ databases">
        <title>Dyadobacter roseus sp. nov., isolated from rose rhizosphere soil.</title>
        <authorList>
            <person name="Chen L."/>
        </authorList>
    </citation>
    <scope>NUCLEOTIDE SEQUENCE [LARGE SCALE GENOMIC DNA]</scope>
    <source>
        <strain evidence="3 4">RS19</strain>
    </source>
</reference>
<dbReference type="RefSeq" id="WP_115829336.1">
    <property type="nucleotide sequence ID" value="NZ_QNUL01000002.1"/>
</dbReference>
<proteinExistence type="predicted"/>
<evidence type="ECO:0000256" key="1">
    <source>
        <dbReference type="ARBA" id="ARBA00022676"/>
    </source>
</evidence>
<dbReference type="Gene3D" id="3.40.50.2000">
    <property type="entry name" value="Glycogen Phosphorylase B"/>
    <property type="match status" value="2"/>
</dbReference>
<dbReference type="Proteomes" id="UP000256373">
    <property type="component" value="Unassembled WGS sequence"/>
</dbReference>
<sequence>MSEKIMFIVPNAMGHIHPAFGLARILAKKGYSILFAVPHPIHQYVVKNGFRCISLDGLPFATNGENFMDMTNKEFRIGYLDNLIDRLYDKLYNARENRMLQLVEEHRPDIILLDSFQSSDFLILYKLLKKYNIKFGFIQIMLSFIQQPKSLPLDCCVIPDETTDYDKHWKRYYARRFFKDVSDRIIFMGKSNLSMIKDKFKKNGIPLKYSISTKQVFRVGFNNIPELITTPFELEFTNHKQHYQQYLGSVIDHERKETYEPSFISFFDQIDQTSKIIFCSLGTVYTVSNKSSQINQFFTSLIDVAKKLKDYIFVVSLSKEYSAKLGRTPPNIHFFENVPQLMILSKTSVFITHGGSQSVKESIYNRVPMLAYPIWWDQPGFAARIAYYGLGLVGTLGTDNADQITEKINLLIYDKSFYDRLHRFSVNLAKNYTEDSILQKFEETFAGQIIE</sequence>
<evidence type="ECO:0008006" key="5">
    <source>
        <dbReference type="Google" id="ProtNLM"/>
    </source>
</evidence>
<dbReference type="AlphaFoldDB" id="A0A3D8YFV7"/>
<gene>
    <name evidence="3" type="ORF">DSL64_03860</name>
</gene>
<dbReference type="CDD" id="cd03784">
    <property type="entry name" value="GT1_Gtf-like"/>
    <property type="match status" value="1"/>
</dbReference>
<evidence type="ECO:0000313" key="3">
    <source>
        <dbReference type="EMBL" id="REA63588.1"/>
    </source>
</evidence>
<dbReference type="InterPro" id="IPR002213">
    <property type="entry name" value="UDP_glucos_trans"/>
</dbReference>
<dbReference type="OrthoDB" id="9805366at2"/>
<accession>A0A3D8YFV7</accession>
<keyword evidence="2" id="KW-0808">Transferase</keyword>
<dbReference type="GO" id="GO:0008194">
    <property type="term" value="F:UDP-glycosyltransferase activity"/>
    <property type="evidence" value="ECO:0007669"/>
    <property type="project" value="InterPro"/>
</dbReference>
<dbReference type="EMBL" id="QNUL01000002">
    <property type="protein sequence ID" value="REA63588.1"/>
    <property type="molecule type" value="Genomic_DNA"/>
</dbReference>
<keyword evidence="1" id="KW-0328">Glycosyltransferase</keyword>
<protein>
    <recommendedName>
        <fullName evidence="5">Glycosyl transferase</fullName>
    </recommendedName>
</protein>
<comment type="caution">
    <text evidence="3">The sequence shown here is derived from an EMBL/GenBank/DDBJ whole genome shotgun (WGS) entry which is preliminary data.</text>
</comment>
<dbReference type="InterPro" id="IPR050271">
    <property type="entry name" value="UDP-glycosyltransferase"/>
</dbReference>
<dbReference type="SUPFAM" id="SSF53756">
    <property type="entry name" value="UDP-Glycosyltransferase/glycogen phosphorylase"/>
    <property type="match status" value="1"/>
</dbReference>
<dbReference type="PANTHER" id="PTHR48043">
    <property type="entry name" value="EG:EG0003.4 PROTEIN-RELATED"/>
    <property type="match status" value="1"/>
</dbReference>
<evidence type="ECO:0000313" key="4">
    <source>
        <dbReference type="Proteomes" id="UP000256373"/>
    </source>
</evidence>
<dbReference type="PANTHER" id="PTHR48043:SF145">
    <property type="entry name" value="FI06409P-RELATED"/>
    <property type="match status" value="1"/>
</dbReference>
<name>A0A3D8YFV7_9BACT</name>
<organism evidence="3 4">
    <name type="scientific">Dyadobacter luteus</name>
    <dbReference type="NCBI Taxonomy" id="2259619"/>
    <lineage>
        <taxon>Bacteria</taxon>
        <taxon>Pseudomonadati</taxon>
        <taxon>Bacteroidota</taxon>
        <taxon>Cytophagia</taxon>
        <taxon>Cytophagales</taxon>
        <taxon>Spirosomataceae</taxon>
        <taxon>Dyadobacter</taxon>
    </lineage>
</organism>
<dbReference type="Pfam" id="PF00201">
    <property type="entry name" value="UDPGT"/>
    <property type="match status" value="1"/>
</dbReference>
<keyword evidence="4" id="KW-1185">Reference proteome</keyword>